<evidence type="ECO:0008006" key="2">
    <source>
        <dbReference type="Google" id="ProtNLM"/>
    </source>
</evidence>
<dbReference type="EMBL" id="EF086391">
    <property type="protein sequence ID" value="ABK25657.1"/>
    <property type="molecule type" value="mRNA"/>
</dbReference>
<dbReference type="InterPro" id="IPR036312">
    <property type="entry name" value="Bifun_inhib/LTP/seed_sf"/>
</dbReference>
<dbReference type="AlphaFoldDB" id="A9NYE6"/>
<dbReference type="Gene3D" id="1.10.110.10">
    <property type="entry name" value="Plant lipid-transfer and hydrophobic proteins"/>
    <property type="match status" value="1"/>
</dbReference>
<evidence type="ECO:0000313" key="1">
    <source>
        <dbReference type="EMBL" id="ABK25657.1"/>
    </source>
</evidence>
<dbReference type="OMA" id="HQFTRYA"/>
<protein>
    <recommendedName>
        <fullName evidence="2">Bifunctional inhibitor/plant lipid transfer protein/seed storage helical domain-containing protein</fullName>
    </recommendedName>
</protein>
<reference evidence="1" key="1">
    <citation type="journal article" date="2008" name="BMC Genomics">
        <title>A conifer genomics resource of 200,000 spruce (Picea spp.) ESTs and 6,464 high-quality, sequence-finished full-length cDNAs for Sitka spruce (Picea sitchensis).</title>
        <authorList>
            <person name="Ralph S.G."/>
            <person name="Chun H.J."/>
            <person name="Kolosova N."/>
            <person name="Cooper D."/>
            <person name="Oddy C."/>
            <person name="Ritland C.E."/>
            <person name="Kirkpatrick R."/>
            <person name="Moore R."/>
            <person name="Barber S."/>
            <person name="Holt R.A."/>
            <person name="Jones S.J."/>
            <person name="Marra M.A."/>
            <person name="Douglas C.J."/>
            <person name="Ritland K."/>
            <person name="Bohlmann J."/>
        </authorList>
    </citation>
    <scope>NUCLEOTIDE SEQUENCE</scope>
    <source>
        <tissue evidence="1">Green portion of the leader tissue</tissue>
    </source>
</reference>
<sequence length="141" mass="15784">MCRNMVSRKEMAVAAMVVVVLLNLSAQFLYVHSSSDVCTVVSPVLESCYIALQSGESFMKSESVCCKSLEILENRIRDSDHQFTRYAVCECFKASDNDKQVLVNENLLEVQVLCGPHVPYPITSYSDCLQYADEEIARTAL</sequence>
<organism evidence="1">
    <name type="scientific">Picea sitchensis</name>
    <name type="common">Sitka spruce</name>
    <name type="synonym">Pinus sitchensis</name>
    <dbReference type="NCBI Taxonomy" id="3332"/>
    <lineage>
        <taxon>Eukaryota</taxon>
        <taxon>Viridiplantae</taxon>
        <taxon>Streptophyta</taxon>
        <taxon>Embryophyta</taxon>
        <taxon>Tracheophyta</taxon>
        <taxon>Spermatophyta</taxon>
        <taxon>Pinopsida</taxon>
        <taxon>Pinidae</taxon>
        <taxon>Conifers I</taxon>
        <taxon>Pinales</taxon>
        <taxon>Pinaceae</taxon>
        <taxon>Picea</taxon>
    </lineage>
</organism>
<accession>A9NYE6</accession>
<name>A9NYE6_PICSI</name>
<proteinExistence type="evidence at transcript level"/>